<dbReference type="PANTHER" id="PTHR42748:SF29">
    <property type="entry name" value="NMRA-LIKE DOMAIN-CONTAINING PROTEIN"/>
    <property type="match status" value="1"/>
</dbReference>
<evidence type="ECO:0000256" key="1">
    <source>
        <dbReference type="ARBA" id="ARBA00006328"/>
    </source>
</evidence>
<organism evidence="4 5">
    <name type="scientific">Hyphodiscus hymeniophilus</name>
    <dbReference type="NCBI Taxonomy" id="353542"/>
    <lineage>
        <taxon>Eukaryota</taxon>
        <taxon>Fungi</taxon>
        <taxon>Dikarya</taxon>
        <taxon>Ascomycota</taxon>
        <taxon>Pezizomycotina</taxon>
        <taxon>Leotiomycetes</taxon>
        <taxon>Helotiales</taxon>
        <taxon>Hyphodiscaceae</taxon>
        <taxon>Hyphodiscus</taxon>
    </lineage>
</organism>
<proteinExistence type="inferred from homology"/>
<accession>A0A9P6VDD0</accession>
<evidence type="ECO:0000259" key="3">
    <source>
        <dbReference type="Pfam" id="PF05368"/>
    </source>
</evidence>
<evidence type="ECO:0000313" key="4">
    <source>
        <dbReference type="EMBL" id="KAG0645816.1"/>
    </source>
</evidence>
<dbReference type="Proteomes" id="UP000785200">
    <property type="component" value="Unassembled WGS sequence"/>
</dbReference>
<evidence type="ECO:0000313" key="5">
    <source>
        <dbReference type="Proteomes" id="UP000785200"/>
    </source>
</evidence>
<dbReference type="InterPro" id="IPR008030">
    <property type="entry name" value="NmrA-like"/>
</dbReference>
<dbReference type="Gene3D" id="3.40.50.720">
    <property type="entry name" value="NAD(P)-binding Rossmann-like Domain"/>
    <property type="match status" value="1"/>
</dbReference>
<dbReference type="InterPro" id="IPR051164">
    <property type="entry name" value="NmrA-like_oxidored"/>
</dbReference>
<dbReference type="Gene3D" id="3.90.25.10">
    <property type="entry name" value="UDP-galactose 4-epimerase, domain 1"/>
    <property type="match status" value="1"/>
</dbReference>
<comment type="caution">
    <text evidence="4">The sequence shown here is derived from an EMBL/GenBank/DDBJ whole genome shotgun (WGS) entry which is preliminary data.</text>
</comment>
<dbReference type="GO" id="GO:0005634">
    <property type="term" value="C:nucleus"/>
    <property type="evidence" value="ECO:0007669"/>
    <property type="project" value="TreeGrafter"/>
</dbReference>
<evidence type="ECO:0000256" key="2">
    <source>
        <dbReference type="ARBA" id="ARBA00022857"/>
    </source>
</evidence>
<sequence>MATSIQKIIVVIGATGNQGSSVADTFIKLPGWKVRAVTRNPSSPAAQALANSGAEVVLADLSDITSLSKSFEGAHAIFVNTDFWGTYRPLIAAIATGKTIPKEGEPEPSQIAFETEVLHGRNAAQAAAGVSTLERFVYSALPPMTKLSGGKYTHSYHWDSKGTIVDYIEKDLPDLAKISSFIYLGGYNTNALFSPKLDPTDGKYKFMSPLNKDTRMPIIDQRKSTGPFVRALIEDQKPGIKLLAYDRDSYLTIQEMADVWSRASGREAIVVQVTIDFMHEKFGLPWEVLEAPKFVAESGYTGSMKMTQPDELTPRVETRSYEEWMMGRDWDTILKTDEAAFQSAKAEIGVK</sequence>
<dbReference type="CDD" id="cd05251">
    <property type="entry name" value="NmrA_like_SDR_a"/>
    <property type="match status" value="1"/>
</dbReference>
<gene>
    <name evidence="4" type="ORF">D0Z07_7777</name>
</gene>
<name>A0A9P6VDD0_9HELO</name>
<dbReference type="Pfam" id="PF05368">
    <property type="entry name" value="NmrA"/>
    <property type="match status" value="1"/>
</dbReference>
<keyword evidence="2" id="KW-0521">NADP</keyword>
<comment type="similarity">
    <text evidence="1">Belongs to the NmrA-type oxidoreductase family.</text>
</comment>
<dbReference type="OrthoDB" id="3358371at2759"/>
<dbReference type="PANTHER" id="PTHR42748">
    <property type="entry name" value="NITROGEN METABOLITE REPRESSION PROTEIN NMRA FAMILY MEMBER"/>
    <property type="match status" value="1"/>
</dbReference>
<reference evidence="4" key="1">
    <citation type="submission" date="2019-07" db="EMBL/GenBank/DDBJ databases">
        <title>Hyphodiscus hymeniophilus genome sequencing and assembly.</title>
        <authorList>
            <person name="Kramer G."/>
            <person name="Nodwell J."/>
        </authorList>
    </citation>
    <scope>NUCLEOTIDE SEQUENCE</scope>
    <source>
        <strain evidence="4">ATCC 34498</strain>
    </source>
</reference>
<dbReference type="EMBL" id="VNKQ01000017">
    <property type="protein sequence ID" value="KAG0645816.1"/>
    <property type="molecule type" value="Genomic_DNA"/>
</dbReference>
<dbReference type="SUPFAM" id="SSF51735">
    <property type="entry name" value="NAD(P)-binding Rossmann-fold domains"/>
    <property type="match status" value="1"/>
</dbReference>
<dbReference type="AlphaFoldDB" id="A0A9P6VDD0"/>
<protein>
    <recommendedName>
        <fullName evidence="3">NmrA-like domain-containing protein</fullName>
    </recommendedName>
</protein>
<dbReference type="InterPro" id="IPR036291">
    <property type="entry name" value="NAD(P)-bd_dom_sf"/>
</dbReference>
<feature type="domain" description="NmrA-like" evidence="3">
    <location>
        <begin position="7"/>
        <end position="324"/>
    </location>
</feature>
<keyword evidence="5" id="KW-1185">Reference proteome</keyword>